<keyword evidence="4 7" id="KW-0812">Transmembrane</keyword>
<keyword evidence="3" id="KW-1003">Cell membrane</keyword>
<dbReference type="InterPro" id="IPR003370">
    <property type="entry name" value="Chromate_transpt"/>
</dbReference>
<evidence type="ECO:0000256" key="6">
    <source>
        <dbReference type="ARBA" id="ARBA00023136"/>
    </source>
</evidence>
<keyword evidence="5 7" id="KW-1133">Transmembrane helix</keyword>
<evidence type="ECO:0000256" key="3">
    <source>
        <dbReference type="ARBA" id="ARBA00022475"/>
    </source>
</evidence>
<feature type="transmembrane region" description="Helical" evidence="7">
    <location>
        <begin position="111"/>
        <end position="132"/>
    </location>
</feature>
<dbReference type="EMBL" id="JACXIY010000008">
    <property type="protein sequence ID" value="MBD2868218.1"/>
    <property type="molecule type" value="Genomic_DNA"/>
</dbReference>
<evidence type="ECO:0000256" key="5">
    <source>
        <dbReference type="ARBA" id="ARBA00022989"/>
    </source>
</evidence>
<evidence type="ECO:0000256" key="1">
    <source>
        <dbReference type="ARBA" id="ARBA00004651"/>
    </source>
</evidence>
<protein>
    <submittedName>
        <fullName evidence="8">Chromate transporter</fullName>
    </submittedName>
</protein>
<dbReference type="RefSeq" id="WP_190859355.1">
    <property type="nucleotide sequence ID" value="NZ_JACXIY010000008.1"/>
</dbReference>
<dbReference type="PANTHER" id="PTHR43663:SF1">
    <property type="entry name" value="CHROMATE TRANSPORTER"/>
    <property type="match status" value="1"/>
</dbReference>
<dbReference type="GO" id="GO:0015109">
    <property type="term" value="F:chromate transmembrane transporter activity"/>
    <property type="evidence" value="ECO:0007669"/>
    <property type="project" value="InterPro"/>
</dbReference>
<keyword evidence="6 7" id="KW-0472">Membrane</keyword>
<feature type="transmembrane region" description="Helical" evidence="7">
    <location>
        <begin position="81"/>
        <end position="105"/>
    </location>
</feature>
<dbReference type="Pfam" id="PF02417">
    <property type="entry name" value="Chromate_transp"/>
    <property type="match status" value="1"/>
</dbReference>
<dbReference type="GO" id="GO:0005886">
    <property type="term" value="C:plasma membrane"/>
    <property type="evidence" value="ECO:0007669"/>
    <property type="project" value="UniProtKB-SubCell"/>
</dbReference>
<dbReference type="Proteomes" id="UP000632125">
    <property type="component" value="Unassembled WGS sequence"/>
</dbReference>
<feature type="transmembrane region" description="Helical" evidence="7">
    <location>
        <begin position="169"/>
        <end position="188"/>
    </location>
</feature>
<evidence type="ECO:0000313" key="9">
    <source>
        <dbReference type="Proteomes" id="UP000632125"/>
    </source>
</evidence>
<gene>
    <name evidence="8" type="ORF">IDH41_06505</name>
</gene>
<feature type="transmembrane region" description="Helical" evidence="7">
    <location>
        <begin position="144"/>
        <end position="163"/>
    </location>
</feature>
<name>A0A927H567_9BACL</name>
<dbReference type="AlphaFoldDB" id="A0A927H567"/>
<comment type="caution">
    <text evidence="8">The sequence shown here is derived from an EMBL/GenBank/DDBJ whole genome shotgun (WGS) entry which is preliminary data.</text>
</comment>
<comment type="subcellular location">
    <subcellularLocation>
        <location evidence="1">Cell membrane</location>
        <topology evidence="1">Multi-pass membrane protein</topology>
    </subcellularLocation>
</comment>
<organism evidence="8 9">
    <name type="scientific">Paenibacillus arenilitoris</name>
    <dbReference type="NCBI Taxonomy" id="2772299"/>
    <lineage>
        <taxon>Bacteria</taxon>
        <taxon>Bacillati</taxon>
        <taxon>Bacillota</taxon>
        <taxon>Bacilli</taxon>
        <taxon>Bacillales</taxon>
        <taxon>Paenibacillaceae</taxon>
        <taxon>Paenibacillus</taxon>
    </lineage>
</organism>
<sequence>MAGIRLHNRLLQLAWAMMKTGVIGYGGGPSVIPLIRYEAVTQYKWMEDEEFGEILALANALPGPIATKMAAYIGYRERGTLGAVVSVLAHIVPSGLAMILLLSFVQYLSGAAFIQGMIGAVAPVIAVMLGMMAYEFGERAVKGLGLYAGIALFAVAFGLLQGVAVHPAVVVLLFLGYGAFHLRAVAALNRRKQRKRQQDAEQKGGVTRGMD</sequence>
<keyword evidence="9" id="KW-1185">Reference proteome</keyword>
<evidence type="ECO:0000256" key="7">
    <source>
        <dbReference type="SAM" id="Phobius"/>
    </source>
</evidence>
<dbReference type="PANTHER" id="PTHR43663">
    <property type="entry name" value="CHROMATE TRANSPORT PROTEIN-RELATED"/>
    <property type="match status" value="1"/>
</dbReference>
<dbReference type="InterPro" id="IPR052518">
    <property type="entry name" value="CHR_Transporter"/>
</dbReference>
<comment type="similarity">
    <text evidence="2">Belongs to the chromate ion transporter (CHR) (TC 2.A.51) family.</text>
</comment>
<accession>A0A927H567</accession>
<evidence type="ECO:0000256" key="4">
    <source>
        <dbReference type="ARBA" id="ARBA00022692"/>
    </source>
</evidence>
<evidence type="ECO:0000313" key="8">
    <source>
        <dbReference type="EMBL" id="MBD2868218.1"/>
    </source>
</evidence>
<evidence type="ECO:0000256" key="2">
    <source>
        <dbReference type="ARBA" id="ARBA00005262"/>
    </source>
</evidence>
<proteinExistence type="inferred from homology"/>
<reference evidence="8" key="1">
    <citation type="submission" date="2020-09" db="EMBL/GenBank/DDBJ databases">
        <title>A novel bacterium of genus Paenibacillus, isolated from South China Sea.</title>
        <authorList>
            <person name="Huang H."/>
            <person name="Mo K."/>
            <person name="Hu Y."/>
        </authorList>
    </citation>
    <scope>NUCLEOTIDE SEQUENCE</scope>
    <source>
        <strain evidence="8">IB182493</strain>
    </source>
</reference>